<sequence length="288" mass="32958">MKKEAMFYEKLDDKKVHCYLCPHNCVIENENVGKCSVRLNEDGKLFSTNYREVTAITVDAIEKKPLKFFREGSNILSVGTFGCNLTCAFCQNYSIAQFTDYHAHSQRITEEELVDSALNTSNNIGLAFTYNEPTIWYEYVYETAKLLKEKDSTKSVVIVTNGFINKEPLEKLLPYVDAMNIDLKGFNNEYYTEICGGRLNPVLDSIEIAAKSTHVEITTLLVTGENDNLDEIENLTKFLSNIDKTIPLHITRYFPMYKMDNPPTDLNIMYKAKEIAEKYLDRVVLGNI</sequence>
<feature type="binding site" evidence="6">
    <location>
        <position position="87"/>
    </location>
    <ligand>
        <name>[4Fe-4S] cluster</name>
        <dbReference type="ChEBI" id="CHEBI:49883"/>
        <note>4Fe-4S-S-AdoMet</note>
    </ligand>
</feature>
<dbReference type="SFLD" id="SFLDS00029">
    <property type="entry name" value="Radical_SAM"/>
    <property type="match status" value="1"/>
</dbReference>
<dbReference type="SUPFAM" id="SSF102114">
    <property type="entry name" value="Radical SAM enzymes"/>
    <property type="match status" value="1"/>
</dbReference>
<evidence type="ECO:0000259" key="7">
    <source>
        <dbReference type="PROSITE" id="PS51918"/>
    </source>
</evidence>
<name>A0A845QWG0_9CLOT</name>
<dbReference type="PANTHER" id="PTHR30352:SF5">
    <property type="entry name" value="PYRUVATE FORMATE-LYASE 1-ACTIVATING ENZYME"/>
    <property type="match status" value="1"/>
</dbReference>
<dbReference type="InterPro" id="IPR007197">
    <property type="entry name" value="rSAM"/>
</dbReference>
<dbReference type="PIRSF" id="PIRSF004869">
    <property type="entry name" value="PflX_prd"/>
    <property type="match status" value="1"/>
</dbReference>
<dbReference type="RefSeq" id="WP_160197053.1">
    <property type="nucleotide sequence ID" value="NZ_QXXA01000006.1"/>
</dbReference>
<keyword evidence="2 6" id="KW-0949">S-adenosyl-L-methionine</keyword>
<dbReference type="PROSITE" id="PS51918">
    <property type="entry name" value="RADICAL_SAM"/>
    <property type="match status" value="1"/>
</dbReference>
<dbReference type="GO" id="GO:0003824">
    <property type="term" value="F:catalytic activity"/>
    <property type="evidence" value="ECO:0007669"/>
    <property type="project" value="InterPro"/>
</dbReference>
<dbReference type="Proteomes" id="UP000467132">
    <property type="component" value="Unassembled WGS sequence"/>
</dbReference>
<dbReference type="AlphaFoldDB" id="A0A845QWG0"/>
<evidence type="ECO:0000256" key="1">
    <source>
        <dbReference type="ARBA" id="ARBA00022485"/>
    </source>
</evidence>
<evidence type="ECO:0000256" key="3">
    <source>
        <dbReference type="ARBA" id="ARBA00022723"/>
    </source>
</evidence>
<dbReference type="InterPro" id="IPR013785">
    <property type="entry name" value="Aldolase_TIM"/>
</dbReference>
<evidence type="ECO:0000256" key="6">
    <source>
        <dbReference type="PIRSR" id="PIRSR004869-50"/>
    </source>
</evidence>
<feature type="domain" description="Radical SAM core" evidence="7">
    <location>
        <begin position="68"/>
        <end position="288"/>
    </location>
</feature>
<dbReference type="Pfam" id="PF04055">
    <property type="entry name" value="Radical_SAM"/>
    <property type="match status" value="1"/>
</dbReference>
<keyword evidence="5 6" id="KW-0411">Iron-sulfur</keyword>
<dbReference type="GO" id="GO:0046872">
    <property type="term" value="F:metal ion binding"/>
    <property type="evidence" value="ECO:0007669"/>
    <property type="project" value="UniProtKB-KW"/>
</dbReference>
<evidence type="ECO:0000256" key="4">
    <source>
        <dbReference type="ARBA" id="ARBA00023004"/>
    </source>
</evidence>
<dbReference type="InterPro" id="IPR058240">
    <property type="entry name" value="rSAM_sf"/>
</dbReference>
<dbReference type="NCBIfam" id="TIGR04337">
    <property type="entry name" value="AmmeMemoSam_rS"/>
    <property type="match status" value="1"/>
</dbReference>
<dbReference type="SFLD" id="SFLDG01101">
    <property type="entry name" value="Uncharacterised_Radical_SAM_Su"/>
    <property type="match status" value="1"/>
</dbReference>
<dbReference type="GO" id="GO:0051539">
    <property type="term" value="F:4 iron, 4 sulfur cluster binding"/>
    <property type="evidence" value="ECO:0007669"/>
    <property type="project" value="UniProtKB-KW"/>
</dbReference>
<keyword evidence="3 6" id="KW-0479">Metal-binding</keyword>
<evidence type="ECO:0000256" key="5">
    <source>
        <dbReference type="ARBA" id="ARBA00023014"/>
    </source>
</evidence>
<keyword evidence="1" id="KW-0004">4Fe-4S</keyword>
<organism evidence="8 9">
    <name type="scientific">Senegalia massiliensis</name>
    <dbReference type="NCBI Taxonomy" id="1720316"/>
    <lineage>
        <taxon>Bacteria</taxon>
        <taxon>Bacillati</taxon>
        <taxon>Bacillota</taxon>
        <taxon>Clostridia</taxon>
        <taxon>Eubacteriales</taxon>
        <taxon>Clostridiaceae</taxon>
        <taxon>Senegalia</taxon>
    </lineage>
</organism>
<protein>
    <submittedName>
        <fullName evidence="8">AmmeMemoRadiSam system radical SAM enzyme</fullName>
    </submittedName>
</protein>
<feature type="binding site" evidence="6">
    <location>
        <position position="83"/>
    </location>
    <ligand>
        <name>[4Fe-4S] cluster</name>
        <dbReference type="ChEBI" id="CHEBI:49883"/>
        <note>4Fe-4S-S-AdoMet</note>
    </ligand>
</feature>
<evidence type="ECO:0000313" key="8">
    <source>
        <dbReference type="EMBL" id="NBI06430.1"/>
    </source>
</evidence>
<dbReference type="OrthoDB" id="9778883at2"/>
<dbReference type="CDD" id="cd01335">
    <property type="entry name" value="Radical_SAM"/>
    <property type="match status" value="1"/>
</dbReference>
<proteinExistence type="predicted"/>
<dbReference type="EMBL" id="QXXA01000006">
    <property type="protein sequence ID" value="NBI06430.1"/>
    <property type="molecule type" value="Genomic_DNA"/>
</dbReference>
<dbReference type="PANTHER" id="PTHR30352">
    <property type="entry name" value="PYRUVATE FORMATE-LYASE-ACTIVATING ENZYME"/>
    <property type="match status" value="1"/>
</dbReference>
<accession>A0A845QWG0</accession>
<dbReference type="InterPro" id="IPR034457">
    <property type="entry name" value="Organic_radical-activating"/>
</dbReference>
<evidence type="ECO:0000256" key="2">
    <source>
        <dbReference type="ARBA" id="ARBA00022691"/>
    </source>
</evidence>
<evidence type="ECO:0000313" key="9">
    <source>
        <dbReference type="Proteomes" id="UP000467132"/>
    </source>
</evidence>
<keyword evidence="9" id="KW-1185">Reference proteome</keyword>
<feature type="binding site" evidence="6">
    <location>
        <position position="90"/>
    </location>
    <ligand>
        <name>[4Fe-4S] cluster</name>
        <dbReference type="ChEBI" id="CHEBI:49883"/>
        <note>4Fe-4S-S-AdoMet</note>
    </ligand>
</feature>
<comment type="caution">
    <text evidence="8">The sequence shown here is derived from an EMBL/GenBank/DDBJ whole genome shotgun (WGS) entry which is preliminary data.</text>
</comment>
<dbReference type="InterPro" id="IPR027596">
    <property type="entry name" value="AmmeMemoSam_rS"/>
</dbReference>
<comment type="cofactor">
    <cofactor evidence="6">
        <name>[4Fe-4S] cluster</name>
        <dbReference type="ChEBI" id="CHEBI:49883"/>
    </cofactor>
    <text evidence="6">Binds 1 [4Fe-4S] cluster. The cluster is coordinated with 3 cysteines and an exchangeable S-adenosyl-L-methionine.</text>
</comment>
<keyword evidence="4 6" id="KW-0408">Iron</keyword>
<dbReference type="InterPro" id="IPR016431">
    <property type="entry name" value="Pyrv-formate_lyase-activ_prd"/>
</dbReference>
<gene>
    <name evidence="8" type="primary">amrS</name>
    <name evidence="8" type="ORF">D3Z33_06090</name>
</gene>
<dbReference type="Gene3D" id="3.20.20.70">
    <property type="entry name" value="Aldolase class I"/>
    <property type="match status" value="1"/>
</dbReference>
<reference evidence="8 9" key="1">
    <citation type="submission" date="2018-08" db="EMBL/GenBank/DDBJ databases">
        <title>Murine metabolic-syndrome-specific gut microbial biobank.</title>
        <authorList>
            <person name="Liu C."/>
        </authorList>
    </citation>
    <scope>NUCLEOTIDE SEQUENCE [LARGE SCALE GENOMIC DNA]</scope>
    <source>
        <strain evidence="8 9">583</strain>
    </source>
</reference>